<evidence type="ECO:0000313" key="3">
    <source>
        <dbReference type="EMBL" id="SVB89364.1"/>
    </source>
</evidence>
<dbReference type="EMBL" id="UINC01062591">
    <property type="protein sequence ID" value="SVB89364.1"/>
    <property type="molecule type" value="Genomic_DNA"/>
</dbReference>
<evidence type="ECO:0000259" key="2">
    <source>
        <dbReference type="Pfam" id="PF25472"/>
    </source>
</evidence>
<dbReference type="AlphaFoldDB" id="A0A382HPS3"/>
<keyword evidence="1" id="KW-0175">Coiled coil</keyword>
<protein>
    <recommendedName>
        <fullName evidence="2">DUF7902 domain-containing protein</fullName>
    </recommendedName>
</protein>
<feature type="non-terminal residue" evidence="3">
    <location>
        <position position="463"/>
    </location>
</feature>
<sequence>MLIDIVRSLQIDDTTEQTRIVESITAIYQIVNQVKEALKNKARTLMTAEGSAQFNAQMLLLSQTAVNYLDMSNSPEKCDEYFNNIINQLEDLGGDFADFPEYIEQLDEKRGELESAFEQKRLQLEEQRNRKATALVASAERMLKSIEHKLGTFDDVNDINGYMAADRLIDSIRERVEDLMVLEKAGEAEGIQSKLKTIHEEAVRQLKDKKELFVDGQNVIQFGKHKFAVNTQPLDLTIVRRDDEQNVHLTGTQYFEPIEDEEFLATREVWDQQVVSEDKEIYRAEYLAYLIWQWLEKEGGPRLEETAALKPAKRLKLVQDFMGDRYAEAYTKGIHDQDAEKILQALLNTHGALQLARYHPRVRACGAVYWHRFCLEADRKLWTAKLEGFAARNALFPGDPTQQDYIEALQAMVDAFVKNTKLFPEEDVAPAGEYLFYEITNGKDWAVSQEADKLLTEFERHLV</sequence>
<evidence type="ECO:0000256" key="1">
    <source>
        <dbReference type="SAM" id="Coils"/>
    </source>
</evidence>
<accession>A0A382HPS3</accession>
<gene>
    <name evidence="3" type="ORF">METZ01_LOCUS242218</name>
</gene>
<feature type="domain" description="DUF7902" evidence="2">
    <location>
        <begin position="1"/>
        <end position="43"/>
    </location>
</feature>
<feature type="coiled-coil region" evidence="1">
    <location>
        <begin position="103"/>
        <end position="149"/>
    </location>
</feature>
<organism evidence="3">
    <name type="scientific">marine metagenome</name>
    <dbReference type="NCBI Taxonomy" id="408172"/>
    <lineage>
        <taxon>unclassified sequences</taxon>
        <taxon>metagenomes</taxon>
        <taxon>ecological metagenomes</taxon>
    </lineage>
</organism>
<reference evidence="3" key="1">
    <citation type="submission" date="2018-05" db="EMBL/GenBank/DDBJ databases">
        <authorList>
            <person name="Lanie J.A."/>
            <person name="Ng W.-L."/>
            <person name="Kazmierczak K.M."/>
            <person name="Andrzejewski T.M."/>
            <person name="Davidsen T.M."/>
            <person name="Wayne K.J."/>
            <person name="Tettelin H."/>
            <person name="Glass J.I."/>
            <person name="Rusch D."/>
            <person name="Podicherti R."/>
            <person name="Tsui H.-C.T."/>
            <person name="Winkler M.E."/>
        </authorList>
    </citation>
    <scope>NUCLEOTIDE SEQUENCE</scope>
</reference>
<proteinExistence type="predicted"/>
<dbReference type="InterPro" id="IPR057224">
    <property type="entry name" value="DUF7902"/>
</dbReference>
<name>A0A382HPS3_9ZZZZ</name>
<dbReference type="Pfam" id="PF25472">
    <property type="entry name" value="DUF7902"/>
    <property type="match status" value="1"/>
</dbReference>